<evidence type="ECO:0000313" key="2">
    <source>
        <dbReference type="Proteomes" id="UP001165960"/>
    </source>
</evidence>
<organism evidence="1 2">
    <name type="scientific">Entomophthora muscae</name>
    <dbReference type="NCBI Taxonomy" id="34485"/>
    <lineage>
        <taxon>Eukaryota</taxon>
        <taxon>Fungi</taxon>
        <taxon>Fungi incertae sedis</taxon>
        <taxon>Zoopagomycota</taxon>
        <taxon>Entomophthoromycotina</taxon>
        <taxon>Entomophthoromycetes</taxon>
        <taxon>Entomophthorales</taxon>
        <taxon>Entomophthoraceae</taxon>
        <taxon>Entomophthora</taxon>
    </lineage>
</organism>
<keyword evidence="2" id="KW-1185">Reference proteome</keyword>
<dbReference type="EMBL" id="QTSX02007128">
    <property type="protein sequence ID" value="KAJ9050990.1"/>
    <property type="molecule type" value="Genomic_DNA"/>
</dbReference>
<protein>
    <submittedName>
        <fullName evidence="1">Uncharacterized protein</fullName>
    </submittedName>
</protein>
<comment type="caution">
    <text evidence="1">The sequence shown here is derived from an EMBL/GenBank/DDBJ whole genome shotgun (WGS) entry which is preliminary data.</text>
</comment>
<accession>A0ACC2RLQ6</accession>
<reference evidence="1" key="1">
    <citation type="submission" date="2022-04" db="EMBL/GenBank/DDBJ databases">
        <title>Genome of the entomopathogenic fungus Entomophthora muscae.</title>
        <authorList>
            <person name="Elya C."/>
            <person name="Lovett B.R."/>
            <person name="Lee E."/>
            <person name="Macias A.M."/>
            <person name="Hajek A.E."/>
            <person name="De Bivort B.L."/>
            <person name="Kasson M.T."/>
            <person name="De Fine Licht H.H."/>
            <person name="Stajich J.E."/>
        </authorList>
    </citation>
    <scope>NUCLEOTIDE SEQUENCE</scope>
    <source>
        <strain evidence="1">Berkeley</strain>
    </source>
</reference>
<dbReference type="Proteomes" id="UP001165960">
    <property type="component" value="Unassembled WGS sequence"/>
</dbReference>
<sequence length="262" mass="28717">MYKSQPKNKKLKVSREPKPGIQQATGPASVSSLKAEAKHSTKKSEVAVPISVPKKAKPFVPGKFITKHLVKSPFKFITSVIPDEVSEPLFLKFFETLTSCVPQTPEAKTKRVSPEGLVIGLGKILRILQQHIAAPTEFPLPLRLLFVFNKDLVSSTLLYPLTQLISMLEKPGVFGALPLSETNASKLASCLNLPSVMVVGIKTDAPAFDPFIQHYIGSAEIKFMSAESKPWPTSIRPVKYLPLETNQVSIPIPLPKSKLPKS</sequence>
<gene>
    <name evidence="1" type="ORF">DSO57_1009074</name>
</gene>
<name>A0ACC2RLQ6_9FUNG</name>
<proteinExistence type="predicted"/>
<evidence type="ECO:0000313" key="1">
    <source>
        <dbReference type="EMBL" id="KAJ9050990.1"/>
    </source>
</evidence>